<gene>
    <name evidence="1" type="ORF">EDD18DRAFT_1108876</name>
</gene>
<accession>A0AA39Q0F3</accession>
<name>A0AA39Q0F3_9AGAR</name>
<evidence type="ECO:0000313" key="1">
    <source>
        <dbReference type="EMBL" id="KAK0492488.1"/>
    </source>
</evidence>
<dbReference type="Proteomes" id="UP001175228">
    <property type="component" value="Unassembled WGS sequence"/>
</dbReference>
<comment type="caution">
    <text evidence="1">The sequence shown here is derived from an EMBL/GenBank/DDBJ whole genome shotgun (WGS) entry which is preliminary data.</text>
</comment>
<keyword evidence="2" id="KW-1185">Reference proteome</keyword>
<organism evidence="1 2">
    <name type="scientific">Armillaria luteobubalina</name>
    <dbReference type="NCBI Taxonomy" id="153913"/>
    <lineage>
        <taxon>Eukaryota</taxon>
        <taxon>Fungi</taxon>
        <taxon>Dikarya</taxon>
        <taxon>Basidiomycota</taxon>
        <taxon>Agaricomycotina</taxon>
        <taxon>Agaricomycetes</taxon>
        <taxon>Agaricomycetidae</taxon>
        <taxon>Agaricales</taxon>
        <taxon>Marasmiineae</taxon>
        <taxon>Physalacriaceae</taxon>
        <taxon>Armillaria</taxon>
    </lineage>
</organism>
<evidence type="ECO:0000313" key="2">
    <source>
        <dbReference type="Proteomes" id="UP001175228"/>
    </source>
</evidence>
<dbReference type="EMBL" id="JAUEPU010000029">
    <property type="protein sequence ID" value="KAK0492488.1"/>
    <property type="molecule type" value="Genomic_DNA"/>
</dbReference>
<protein>
    <submittedName>
        <fullName evidence="1">Uncharacterized protein</fullName>
    </submittedName>
</protein>
<dbReference type="AlphaFoldDB" id="A0AA39Q0F3"/>
<sequence>MKLPSEEHTLTFVLITLLKYNFGSNYLKPGPDFDEDEWQEWFRAREEEDNVKKTTSKAFSEVRMNATRTNDIIIQTENARNARERINAPRKRIILLAPNRYSSGASQCLTVDYVIILNLTHAPHLFVHLHNNKCLETIWSSNTESHILHQVNAVIVLTNSLRVCSIPAPHKVMTIWVPVTHTMAEENQHRIKRWLCRAFFLLQDISKVDAAIVLHGHRYTPILSLPRPSNNEMYLTWLTIPGESFKGKPHTENASKDIKATELGGIWFFAILPAKDMRGVQKIEACNEIESACNRQRLRAMIVLFEGFRTGKNMKAGAFGSSLRAEPSLVWLSGNQCSQASRNAFFKSTANALTRNGSSTQS</sequence>
<reference evidence="1" key="1">
    <citation type="submission" date="2023-06" db="EMBL/GenBank/DDBJ databases">
        <authorList>
            <consortium name="Lawrence Berkeley National Laboratory"/>
            <person name="Ahrendt S."/>
            <person name="Sahu N."/>
            <person name="Indic B."/>
            <person name="Wong-Bajracharya J."/>
            <person name="Merenyi Z."/>
            <person name="Ke H.-M."/>
            <person name="Monk M."/>
            <person name="Kocsube S."/>
            <person name="Drula E."/>
            <person name="Lipzen A."/>
            <person name="Balint B."/>
            <person name="Henrissat B."/>
            <person name="Andreopoulos B."/>
            <person name="Martin F.M."/>
            <person name="Harder C.B."/>
            <person name="Rigling D."/>
            <person name="Ford K.L."/>
            <person name="Foster G.D."/>
            <person name="Pangilinan J."/>
            <person name="Papanicolaou A."/>
            <person name="Barry K."/>
            <person name="LaButti K."/>
            <person name="Viragh M."/>
            <person name="Koriabine M."/>
            <person name="Yan M."/>
            <person name="Riley R."/>
            <person name="Champramary S."/>
            <person name="Plett K.L."/>
            <person name="Tsai I.J."/>
            <person name="Slot J."/>
            <person name="Sipos G."/>
            <person name="Plett J."/>
            <person name="Nagy L.G."/>
            <person name="Grigoriev I.V."/>
        </authorList>
    </citation>
    <scope>NUCLEOTIDE SEQUENCE</scope>
    <source>
        <strain evidence="1">HWK02</strain>
    </source>
</reference>
<proteinExistence type="predicted"/>